<dbReference type="PANTHER" id="PTHR33602:SF1">
    <property type="entry name" value="REGULATORY PROTEIN RECX FAMILY PROTEIN"/>
    <property type="match status" value="1"/>
</dbReference>
<protein>
    <recommendedName>
        <fullName evidence="4 6">Regulatory protein RecX</fullName>
    </recommendedName>
</protein>
<feature type="domain" description="RecX third three-helical" evidence="8">
    <location>
        <begin position="215"/>
        <end position="260"/>
    </location>
</feature>
<dbReference type="Pfam" id="PF02631">
    <property type="entry name" value="RecX_HTH2"/>
    <property type="match status" value="1"/>
</dbReference>
<dbReference type="InterPro" id="IPR036388">
    <property type="entry name" value="WH-like_DNA-bd_sf"/>
</dbReference>
<dbReference type="Proteomes" id="UP000831181">
    <property type="component" value="Chromosome"/>
</dbReference>
<feature type="domain" description="RecX third three-helical" evidence="8">
    <location>
        <begin position="161"/>
        <end position="203"/>
    </location>
</feature>
<dbReference type="RefSeq" id="WP_260116211.1">
    <property type="nucleotide sequence ID" value="NZ_CP093361.1"/>
</dbReference>
<dbReference type="GO" id="GO:0005737">
    <property type="term" value="C:cytoplasm"/>
    <property type="evidence" value="ECO:0007669"/>
    <property type="project" value="UniProtKB-SubCell"/>
</dbReference>
<keyword evidence="5 6" id="KW-0963">Cytoplasm</keyword>
<evidence type="ECO:0000259" key="8">
    <source>
        <dbReference type="Pfam" id="PF21981"/>
    </source>
</evidence>
<dbReference type="Gene3D" id="1.10.10.10">
    <property type="entry name" value="Winged helix-like DNA-binding domain superfamily/Winged helix DNA-binding domain"/>
    <property type="match status" value="4"/>
</dbReference>
<evidence type="ECO:0000256" key="4">
    <source>
        <dbReference type="ARBA" id="ARBA00018111"/>
    </source>
</evidence>
<evidence type="ECO:0000256" key="5">
    <source>
        <dbReference type="ARBA" id="ARBA00022490"/>
    </source>
</evidence>
<dbReference type="HAMAP" id="MF_01114">
    <property type="entry name" value="RecX"/>
    <property type="match status" value="1"/>
</dbReference>
<feature type="domain" description="RecX second three-helical" evidence="7">
    <location>
        <begin position="108"/>
        <end position="149"/>
    </location>
</feature>
<dbReference type="InterPro" id="IPR053925">
    <property type="entry name" value="RecX_HTH_3rd"/>
</dbReference>
<proteinExistence type="inferred from homology"/>
<dbReference type="InterPro" id="IPR053924">
    <property type="entry name" value="RecX_HTH_2nd"/>
</dbReference>
<evidence type="ECO:0000313" key="11">
    <source>
        <dbReference type="Proteomes" id="UP000831181"/>
    </source>
</evidence>
<comment type="function">
    <text evidence="1 6">Modulates RecA activity.</text>
</comment>
<comment type="subcellular location">
    <subcellularLocation>
        <location evidence="2 6">Cytoplasm</location>
    </subcellularLocation>
</comment>
<reference evidence="10" key="1">
    <citation type="journal article" date="2022" name="Int. J. Syst. Evol. Microbiol.">
        <title>Apilactobacillus apisilvae sp. nov., Nicolia spurrieriana gen. nov. sp. nov., Bombilactobacillus folatiphilus sp. nov. and Bombilactobacillus thymidiniphilus sp. nov., four new lactic acid bacterial isolates from stingless bees Tetragonula carbonaria and Austroplebeia australis.</title>
        <authorList>
            <person name="Oliphant S.A."/>
            <person name="Watson-Haigh N.S."/>
            <person name="Sumby K.M."/>
            <person name="Gardner J."/>
            <person name="Groom S."/>
            <person name="Jiranek V."/>
        </authorList>
    </citation>
    <scope>NUCLEOTIDE SEQUENCE</scope>
    <source>
        <strain evidence="10">SGEP1_A5</strain>
    </source>
</reference>
<evidence type="ECO:0000256" key="2">
    <source>
        <dbReference type="ARBA" id="ARBA00004496"/>
    </source>
</evidence>
<evidence type="ECO:0000256" key="3">
    <source>
        <dbReference type="ARBA" id="ARBA00009695"/>
    </source>
</evidence>
<dbReference type="AlphaFoldDB" id="A0A976RRF0"/>
<evidence type="ECO:0000259" key="9">
    <source>
        <dbReference type="Pfam" id="PF21982"/>
    </source>
</evidence>
<dbReference type="InterPro" id="IPR003783">
    <property type="entry name" value="Regulatory_RecX"/>
</dbReference>
<dbReference type="InterPro" id="IPR053926">
    <property type="entry name" value="RecX_HTH_1st"/>
</dbReference>
<dbReference type="EMBL" id="CP093361">
    <property type="protein sequence ID" value="UQS86409.1"/>
    <property type="molecule type" value="Genomic_DNA"/>
</dbReference>
<organism evidence="10 11">
    <name type="scientific">Nicoliella spurrieriana</name>
    <dbReference type="NCBI Taxonomy" id="2925830"/>
    <lineage>
        <taxon>Bacteria</taxon>
        <taxon>Bacillati</taxon>
        <taxon>Bacillota</taxon>
        <taxon>Bacilli</taxon>
        <taxon>Lactobacillales</taxon>
        <taxon>Lactobacillaceae</taxon>
        <taxon>Nicoliella</taxon>
    </lineage>
</organism>
<comment type="similarity">
    <text evidence="3 6">Belongs to the RecX family.</text>
</comment>
<dbReference type="NCBIfam" id="NF010733">
    <property type="entry name" value="PRK14135.1"/>
    <property type="match status" value="1"/>
</dbReference>
<dbReference type="GO" id="GO:0006282">
    <property type="term" value="P:regulation of DNA repair"/>
    <property type="evidence" value="ECO:0007669"/>
    <property type="project" value="UniProtKB-UniRule"/>
</dbReference>
<evidence type="ECO:0000256" key="6">
    <source>
        <dbReference type="HAMAP-Rule" id="MF_01114"/>
    </source>
</evidence>
<dbReference type="KEGG" id="lbe:MOO44_05695"/>
<name>A0A976RRF0_9LACO</name>
<dbReference type="PANTHER" id="PTHR33602">
    <property type="entry name" value="REGULATORY PROTEIN RECX FAMILY PROTEIN"/>
    <property type="match status" value="1"/>
</dbReference>
<keyword evidence="11" id="KW-1185">Reference proteome</keyword>
<dbReference type="Pfam" id="PF21982">
    <property type="entry name" value="RecX_HTH1"/>
    <property type="match status" value="1"/>
</dbReference>
<dbReference type="Pfam" id="PF21981">
    <property type="entry name" value="RecX_HTH3"/>
    <property type="match status" value="2"/>
</dbReference>
<feature type="domain" description="RecX first three-helical" evidence="9">
    <location>
        <begin position="63"/>
        <end position="101"/>
    </location>
</feature>
<evidence type="ECO:0000256" key="1">
    <source>
        <dbReference type="ARBA" id="ARBA00003529"/>
    </source>
</evidence>
<accession>A0A976RRF0</accession>
<evidence type="ECO:0000259" key="7">
    <source>
        <dbReference type="Pfam" id="PF02631"/>
    </source>
</evidence>
<gene>
    <name evidence="6 10" type="primary">recX</name>
    <name evidence="10" type="ORF">MOO44_05695</name>
</gene>
<sequence length="264" mass="30962">MQSKITKITAQKRKGRFNIFIDGHYAFPVSENVLIQFQLVKDMEIDEPLEKQILNAEQIDKIYQKAINYIASQLRTEKEVVDKLKTQVDDLDIIELVIRKLHDNLLLNDQNYANSYVRSEVRIMDKGPVAITQHLKQKGITADRIQCALDAYYGDDDLINNGLHQANKMFKRYRNDSFNQVMIKIKNGLVRKGYTFDTINEIIDRAAFQPDPDNQAAVLAKQFEKTWHRYRGLDERNRKYKTKQFLYRNGFALEDIDRLIDEQG</sequence>
<evidence type="ECO:0000313" key="10">
    <source>
        <dbReference type="EMBL" id="UQS86409.1"/>
    </source>
</evidence>